<keyword evidence="7" id="KW-1185">Reference proteome</keyword>
<evidence type="ECO:0000313" key="7">
    <source>
        <dbReference type="Proteomes" id="UP000218899"/>
    </source>
</evidence>
<gene>
    <name evidence="6" type="ORF">SVA_3515</name>
</gene>
<evidence type="ECO:0000256" key="2">
    <source>
        <dbReference type="ARBA" id="ARBA00023002"/>
    </source>
</evidence>
<feature type="chain" id="PRO_5008571373" evidence="4">
    <location>
        <begin position="29"/>
        <end position="449"/>
    </location>
</feature>
<keyword evidence="3" id="KW-0186">Copper</keyword>
<dbReference type="Pfam" id="PF07732">
    <property type="entry name" value="Cu-oxidase_3"/>
    <property type="match status" value="1"/>
</dbReference>
<dbReference type="PANTHER" id="PTHR11709:SF394">
    <property type="entry name" value="FI03373P-RELATED"/>
    <property type="match status" value="1"/>
</dbReference>
<reference evidence="6 7" key="1">
    <citation type="submission" date="2015-08" db="EMBL/GenBank/DDBJ databases">
        <title>Complete genome sequence of Sulfurifustis variabilis.</title>
        <authorList>
            <person name="Miura A."/>
            <person name="Kojima H."/>
            <person name="Fukui M."/>
        </authorList>
    </citation>
    <scope>NUCLEOTIDE SEQUENCE [LARGE SCALE GENOMIC DNA]</scope>
    <source>
        <strain evidence="7">skN76</strain>
    </source>
</reference>
<dbReference type="InterPro" id="IPR008972">
    <property type="entry name" value="Cupredoxin"/>
</dbReference>
<evidence type="ECO:0000259" key="5">
    <source>
        <dbReference type="Pfam" id="PF07732"/>
    </source>
</evidence>
<dbReference type="OrthoDB" id="9757546at2"/>
<dbReference type="SUPFAM" id="SSF49503">
    <property type="entry name" value="Cupredoxins"/>
    <property type="match status" value="2"/>
</dbReference>
<dbReference type="InterPro" id="IPR045087">
    <property type="entry name" value="Cu-oxidase_fam"/>
</dbReference>
<organism evidence="6 7">
    <name type="scientific">Sulfurifustis variabilis</name>
    <dbReference type="NCBI Taxonomy" id="1675686"/>
    <lineage>
        <taxon>Bacteria</taxon>
        <taxon>Pseudomonadati</taxon>
        <taxon>Pseudomonadota</taxon>
        <taxon>Gammaproteobacteria</taxon>
        <taxon>Acidiferrobacterales</taxon>
        <taxon>Acidiferrobacteraceae</taxon>
        <taxon>Sulfurifustis</taxon>
    </lineage>
</organism>
<evidence type="ECO:0000256" key="3">
    <source>
        <dbReference type="ARBA" id="ARBA00023008"/>
    </source>
</evidence>
<dbReference type="EMBL" id="AP014936">
    <property type="protein sequence ID" value="BAU50051.1"/>
    <property type="molecule type" value="Genomic_DNA"/>
</dbReference>
<keyword evidence="4" id="KW-0732">Signal</keyword>
<accession>A0A1B4VD10</accession>
<sequence>MNRQTTIAKRLVAGLALALAAAAAQANAVVPGITGPTFDLTTGSASLSTPDGDSILIWAYGNGTNAVQLPGPTLIVNQGDTVTVNLTNQLAQRVSIVFPGQGQVTASGGAPGLLTREACSPEDTAPCGGSNTVSYAFTAAQPGTYVYHSGTNTELQVEMGLYGAIIVRPAGFDQSDPAKRTAYGHAGTAYDHEYLFLLSEMDPFIHDLVDFGFPELIDNTTAFPVFWFINGRNGVDTLSPDNVGWHPNQPYGALARTRPGEKVLLRLVNLGRNQHAFHPHGAHSLIVARDGRMLESAPGAGPDLGVADFTITPTPGGTIDAIFRWTSKGLGWDIYGDPNEAGFAHACTGAGPDNIDPATGEDCAYHGVRLDSKVVLPGLQDVSFGGWYSGSPFLGHFGQLPPGEGGLNLNGGLFFMWHSHNEKELTNFDIFPGGMLTFVIIEPPGTPIP</sequence>
<dbReference type="InterPro" id="IPR011707">
    <property type="entry name" value="Cu-oxidase-like_N"/>
</dbReference>
<keyword evidence="1" id="KW-0479">Metal-binding</keyword>
<evidence type="ECO:0000313" key="6">
    <source>
        <dbReference type="EMBL" id="BAU50051.1"/>
    </source>
</evidence>
<dbReference type="Gene3D" id="2.60.40.420">
    <property type="entry name" value="Cupredoxins - blue copper proteins"/>
    <property type="match status" value="1"/>
</dbReference>
<name>A0A1B4VD10_9GAMM</name>
<dbReference type="GO" id="GO:0016491">
    <property type="term" value="F:oxidoreductase activity"/>
    <property type="evidence" value="ECO:0007669"/>
    <property type="project" value="UniProtKB-KW"/>
</dbReference>
<dbReference type="GO" id="GO:0005507">
    <property type="term" value="F:copper ion binding"/>
    <property type="evidence" value="ECO:0007669"/>
    <property type="project" value="InterPro"/>
</dbReference>
<feature type="signal peptide" evidence="4">
    <location>
        <begin position="1"/>
        <end position="28"/>
    </location>
</feature>
<evidence type="ECO:0000256" key="1">
    <source>
        <dbReference type="ARBA" id="ARBA00022723"/>
    </source>
</evidence>
<dbReference type="RefSeq" id="WP_096462389.1">
    <property type="nucleotide sequence ID" value="NZ_AP014936.1"/>
</dbReference>
<proteinExistence type="predicted"/>
<dbReference type="AlphaFoldDB" id="A0A1B4VD10"/>
<keyword evidence="2" id="KW-0560">Oxidoreductase</keyword>
<dbReference type="PANTHER" id="PTHR11709">
    <property type="entry name" value="MULTI-COPPER OXIDASE"/>
    <property type="match status" value="1"/>
</dbReference>
<protein>
    <submittedName>
        <fullName evidence="6">Signal peptide protein</fullName>
    </submittedName>
</protein>
<dbReference type="KEGG" id="sva:SVA_3515"/>
<evidence type="ECO:0000256" key="4">
    <source>
        <dbReference type="SAM" id="SignalP"/>
    </source>
</evidence>
<feature type="domain" description="Plastocyanin-like" evidence="5">
    <location>
        <begin position="68"/>
        <end position="169"/>
    </location>
</feature>
<dbReference type="Proteomes" id="UP000218899">
    <property type="component" value="Chromosome"/>
</dbReference>